<protein>
    <submittedName>
        <fullName evidence="1">Uncharacterized protein</fullName>
    </submittedName>
</protein>
<sequence length="162" mass="18630">MESRGQQLDNDLKTDMQRLRTSQVSALPHPHNIQDVHSPEYRAWFLSRAEGVDIQYSANASGHSPFADLTRDQIMDILRECGFGPFAERQVTTAIVNMPNKQNSISRLDDFEHWSEFRDATLIRKATCTFCNDEFLHDAHNTCLQNDEQPARPCQSIRYCIS</sequence>
<proteinExistence type="predicted"/>
<gene>
    <name evidence="1" type="ORF">LRAMOSA05237</name>
</gene>
<organism evidence="1">
    <name type="scientific">Lichtheimia ramosa</name>
    <dbReference type="NCBI Taxonomy" id="688394"/>
    <lineage>
        <taxon>Eukaryota</taxon>
        <taxon>Fungi</taxon>
        <taxon>Fungi incertae sedis</taxon>
        <taxon>Mucoromycota</taxon>
        <taxon>Mucoromycotina</taxon>
        <taxon>Mucoromycetes</taxon>
        <taxon>Mucorales</taxon>
        <taxon>Lichtheimiaceae</taxon>
        <taxon>Lichtheimia</taxon>
    </lineage>
</organism>
<accession>A0A077X1I7</accession>
<evidence type="ECO:0000313" key="1">
    <source>
        <dbReference type="EMBL" id="CDS13053.1"/>
    </source>
</evidence>
<dbReference type="EMBL" id="LK023368">
    <property type="protein sequence ID" value="CDS13053.1"/>
    <property type="molecule type" value="Genomic_DNA"/>
</dbReference>
<dbReference type="AlphaFoldDB" id="A0A077X1I7"/>
<name>A0A077X1I7_9FUNG</name>
<reference evidence="1" key="1">
    <citation type="journal article" date="2014" name="Genome Announc.">
        <title>De novo whole-genome sequence and genome annotation of Lichtheimia ramosa.</title>
        <authorList>
            <person name="Linde J."/>
            <person name="Schwartze V."/>
            <person name="Binder U."/>
            <person name="Lass-Florl C."/>
            <person name="Voigt K."/>
            <person name="Horn F."/>
        </authorList>
    </citation>
    <scope>NUCLEOTIDE SEQUENCE</scope>
    <source>
        <strain evidence="1">JMRC FSU:6197</strain>
    </source>
</reference>